<protein>
    <recommendedName>
        <fullName evidence="3">Haloacid dehalogenase</fullName>
    </recommendedName>
</protein>
<dbReference type="PANTHER" id="PTHR43611:SF3">
    <property type="entry name" value="FLAVIN MONONUCLEOTIDE HYDROLASE 1, CHLOROPLATIC"/>
    <property type="match status" value="1"/>
</dbReference>
<gene>
    <name evidence="1" type="ORF">A3C93_03385</name>
</gene>
<proteinExistence type="predicted"/>
<accession>A0A1G2DFE0</accession>
<dbReference type="NCBIfam" id="TIGR01509">
    <property type="entry name" value="HAD-SF-IA-v3"/>
    <property type="match status" value="1"/>
</dbReference>
<dbReference type="Gene3D" id="1.10.150.240">
    <property type="entry name" value="Putative phosphatase, domain 2"/>
    <property type="match status" value="1"/>
</dbReference>
<dbReference type="STRING" id="1798664.A3C93_03385"/>
<name>A0A1G2DFE0_9BACT</name>
<dbReference type="EMBL" id="MHLO01000020">
    <property type="protein sequence ID" value="OGZ12329.1"/>
    <property type="molecule type" value="Genomic_DNA"/>
</dbReference>
<sequence length="223" mass="25276">MKKPTIRAIFVDFGNVCATFDMKRFVKNTERAFGVSAEEIQDVLFMKAKDGGYKGYSPLFMAFECGEIGPVGFFHALTHTLHCEERVDYATFARLWVDVFDRENVELDKLLAKLPQKKYLLSNTNTLVHARHISGCAIVRNHFPTRPDRILSYEVGVVKPNPLIYKVALARAGTKPEQSLFLDDMEENIDAWRELGGVGVVYHAKNDPIAKLKKELRTLGVLK</sequence>
<dbReference type="InterPro" id="IPR036412">
    <property type="entry name" value="HAD-like_sf"/>
</dbReference>
<evidence type="ECO:0008006" key="3">
    <source>
        <dbReference type="Google" id="ProtNLM"/>
    </source>
</evidence>
<dbReference type="Proteomes" id="UP000178636">
    <property type="component" value="Unassembled WGS sequence"/>
</dbReference>
<dbReference type="PANTHER" id="PTHR43611">
    <property type="entry name" value="ALPHA-D-GLUCOSE 1-PHOSPHATE PHOSPHATASE"/>
    <property type="match status" value="1"/>
</dbReference>
<dbReference type="InterPro" id="IPR023198">
    <property type="entry name" value="PGP-like_dom2"/>
</dbReference>
<dbReference type="InterPro" id="IPR006439">
    <property type="entry name" value="HAD-SF_hydro_IA"/>
</dbReference>
<dbReference type="Gene3D" id="3.40.50.1000">
    <property type="entry name" value="HAD superfamily/HAD-like"/>
    <property type="match status" value="1"/>
</dbReference>
<evidence type="ECO:0000313" key="1">
    <source>
        <dbReference type="EMBL" id="OGZ12329.1"/>
    </source>
</evidence>
<organism evidence="1 2">
    <name type="scientific">Candidatus Lloydbacteria bacterium RIFCSPHIGHO2_02_FULL_54_17</name>
    <dbReference type="NCBI Taxonomy" id="1798664"/>
    <lineage>
        <taxon>Bacteria</taxon>
        <taxon>Candidatus Lloydiibacteriota</taxon>
    </lineage>
</organism>
<evidence type="ECO:0000313" key="2">
    <source>
        <dbReference type="Proteomes" id="UP000178636"/>
    </source>
</evidence>
<dbReference type="AlphaFoldDB" id="A0A1G2DFE0"/>
<comment type="caution">
    <text evidence="1">The sequence shown here is derived from an EMBL/GenBank/DDBJ whole genome shotgun (WGS) entry which is preliminary data.</text>
</comment>
<dbReference type="SUPFAM" id="SSF56784">
    <property type="entry name" value="HAD-like"/>
    <property type="match status" value="1"/>
</dbReference>
<reference evidence="1 2" key="1">
    <citation type="journal article" date="2016" name="Nat. Commun.">
        <title>Thousands of microbial genomes shed light on interconnected biogeochemical processes in an aquifer system.</title>
        <authorList>
            <person name="Anantharaman K."/>
            <person name="Brown C.T."/>
            <person name="Hug L.A."/>
            <person name="Sharon I."/>
            <person name="Castelle C.J."/>
            <person name="Probst A.J."/>
            <person name="Thomas B.C."/>
            <person name="Singh A."/>
            <person name="Wilkins M.J."/>
            <person name="Karaoz U."/>
            <person name="Brodie E.L."/>
            <person name="Williams K.H."/>
            <person name="Hubbard S.S."/>
            <person name="Banfield J.F."/>
        </authorList>
    </citation>
    <scope>NUCLEOTIDE SEQUENCE [LARGE SCALE GENOMIC DNA]</scope>
</reference>
<dbReference type="InterPro" id="IPR023214">
    <property type="entry name" value="HAD_sf"/>
</dbReference>